<dbReference type="InterPro" id="IPR007527">
    <property type="entry name" value="Znf_SWIM"/>
</dbReference>
<organism evidence="4 5">
    <name type="scientific">Haloglomus irregulare</name>
    <dbReference type="NCBI Taxonomy" id="2234134"/>
    <lineage>
        <taxon>Archaea</taxon>
        <taxon>Methanobacteriati</taxon>
        <taxon>Methanobacteriota</taxon>
        <taxon>Stenosarchaea group</taxon>
        <taxon>Halobacteria</taxon>
        <taxon>Halobacteriales</taxon>
        <taxon>Natronomonadaceae</taxon>
        <taxon>Haloglomus</taxon>
    </lineage>
</organism>
<evidence type="ECO:0000259" key="3">
    <source>
        <dbReference type="PROSITE" id="PS50966"/>
    </source>
</evidence>
<dbReference type="InParanoid" id="A0A554NDJ6"/>
<dbReference type="Pfam" id="PF04434">
    <property type="entry name" value="SWIM"/>
    <property type="match status" value="1"/>
</dbReference>
<evidence type="ECO:0000256" key="1">
    <source>
        <dbReference type="PROSITE-ProRule" id="PRU00325"/>
    </source>
</evidence>
<dbReference type="Proteomes" id="UP000319894">
    <property type="component" value="Unassembled WGS sequence"/>
</dbReference>
<feature type="region of interest" description="Disordered" evidence="2">
    <location>
        <begin position="1"/>
        <end position="31"/>
    </location>
</feature>
<evidence type="ECO:0000313" key="4">
    <source>
        <dbReference type="EMBL" id="TSD15428.1"/>
    </source>
</evidence>
<dbReference type="AlphaFoldDB" id="A0A554NDJ6"/>
<dbReference type="EMBL" id="QMDX01000002">
    <property type="protein sequence ID" value="TSD15428.1"/>
    <property type="molecule type" value="Genomic_DNA"/>
</dbReference>
<keyword evidence="1" id="KW-0862">Zinc</keyword>
<dbReference type="PROSITE" id="PS50966">
    <property type="entry name" value="ZF_SWIM"/>
    <property type="match status" value="1"/>
</dbReference>
<gene>
    <name evidence="4" type="ORF">DP107_05240</name>
</gene>
<evidence type="ECO:0000256" key="2">
    <source>
        <dbReference type="SAM" id="MobiDB-lite"/>
    </source>
</evidence>
<protein>
    <submittedName>
        <fullName evidence="4">SWIM zinc finger family protein</fullName>
    </submittedName>
</protein>
<keyword evidence="1" id="KW-0479">Metal-binding</keyword>
<feature type="domain" description="SWIM-type" evidence="3">
    <location>
        <begin position="57"/>
        <end position="89"/>
    </location>
</feature>
<name>A0A554NDJ6_9EURY</name>
<dbReference type="GO" id="GO:0008270">
    <property type="term" value="F:zinc ion binding"/>
    <property type="evidence" value="ECO:0007669"/>
    <property type="project" value="UniProtKB-KW"/>
</dbReference>
<keyword evidence="5" id="KW-1185">Reference proteome</keyword>
<comment type="caution">
    <text evidence="4">The sequence shown here is derived from an EMBL/GenBank/DDBJ whole genome shotgun (WGS) entry which is preliminary data.</text>
</comment>
<feature type="compositionally biased region" description="Gly residues" evidence="2">
    <location>
        <begin position="1"/>
        <end position="12"/>
    </location>
</feature>
<sequence>METTGDGTGRTGAGPQPLAPDTSRLDGRSARAWTEPMTVRATGEGRYDVENGAGRTYRVDLPDGDCTCPDHRIRGERCKHLRRVAIEVTRGRIPAPGQVRGTCRGCGREGFVPEGGPDYCRGCRLESGDLATDRETGDAVLVVRVTADRADAVAVDGTGRPVADYETNAGYPRDDPVVEVVYPFDGGEPLADRRRYSFPHSRLAPRDAAIVDPGLGEV</sequence>
<proteinExistence type="predicted"/>
<evidence type="ECO:0000313" key="5">
    <source>
        <dbReference type="Proteomes" id="UP000319894"/>
    </source>
</evidence>
<dbReference type="OrthoDB" id="166762at2157"/>
<accession>A0A554NDJ6</accession>
<keyword evidence="1" id="KW-0863">Zinc-finger</keyword>
<reference evidence="4 5" key="1">
    <citation type="submission" date="2018-06" db="EMBL/GenBank/DDBJ databases">
        <title>Natronomonas sp. F16-60 a new haloarchaeon isolated from a solar saltern of Isla Cristina, Huelva, Spain.</title>
        <authorList>
            <person name="Duran-Viseras A."/>
            <person name="Sanchez-Porro C."/>
            <person name="Ventosa A."/>
        </authorList>
    </citation>
    <scope>NUCLEOTIDE SEQUENCE [LARGE SCALE GENOMIC DNA]</scope>
    <source>
        <strain evidence="4 5">F16-60</strain>
    </source>
</reference>